<dbReference type="EMBL" id="CM056744">
    <property type="protein sequence ID" value="KAJ8665928.1"/>
    <property type="molecule type" value="Genomic_DNA"/>
</dbReference>
<protein>
    <submittedName>
        <fullName evidence="1">Uncharacterized protein</fullName>
    </submittedName>
</protein>
<organism evidence="1 2">
    <name type="scientific">Eretmocerus hayati</name>
    <dbReference type="NCBI Taxonomy" id="131215"/>
    <lineage>
        <taxon>Eukaryota</taxon>
        <taxon>Metazoa</taxon>
        <taxon>Ecdysozoa</taxon>
        <taxon>Arthropoda</taxon>
        <taxon>Hexapoda</taxon>
        <taxon>Insecta</taxon>
        <taxon>Pterygota</taxon>
        <taxon>Neoptera</taxon>
        <taxon>Endopterygota</taxon>
        <taxon>Hymenoptera</taxon>
        <taxon>Apocrita</taxon>
        <taxon>Proctotrupomorpha</taxon>
        <taxon>Chalcidoidea</taxon>
        <taxon>Aphelinidae</taxon>
        <taxon>Aphelininae</taxon>
        <taxon>Eretmocerus</taxon>
    </lineage>
</organism>
<keyword evidence="2" id="KW-1185">Reference proteome</keyword>
<comment type="caution">
    <text evidence="1">The sequence shown here is derived from an EMBL/GenBank/DDBJ whole genome shotgun (WGS) entry which is preliminary data.</text>
</comment>
<dbReference type="Proteomes" id="UP001239111">
    <property type="component" value="Chromosome 4"/>
</dbReference>
<reference evidence="1" key="1">
    <citation type="submission" date="2023-04" db="EMBL/GenBank/DDBJ databases">
        <title>A chromosome-level genome assembly of the parasitoid wasp Eretmocerus hayati.</title>
        <authorList>
            <person name="Zhong Y."/>
            <person name="Liu S."/>
            <person name="Liu Y."/>
        </authorList>
    </citation>
    <scope>NUCLEOTIDE SEQUENCE</scope>
    <source>
        <strain evidence="1">ZJU_SS_LIU_2023</strain>
    </source>
</reference>
<proteinExistence type="predicted"/>
<sequence>MELARVGPCSDRLSAMKAAFRSQYNTQFRASSDHTWERTTTSDSVVMPPPPSAAEDEIQPSSQSPSTSIASSQSHRRIRDPDQSSDHMNQSGKRTKKSRWE</sequence>
<evidence type="ECO:0000313" key="1">
    <source>
        <dbReference type="EMBL" id="KAJ8665928.1"/>
    </source>
</evidence>
<gene>
    <name evidence="1" type="ORF">QAD02_007590</name>
</gene>
<evidence type="ECO:0000313" key="2">
    <source>
        <dbReference type="Proteomes" id="UP001239111"/>
    </source>
</evidence>
<accession>A0ACC2N5B5</accession>
<name>A0ACC2N5B5_9HYME</name>